<dbReference type="EMBL" id="CP003746">
    <property type="protein sequence ID" value="AFU98597.1"/>
    <property type="molecule type" value="Genomic_DNA"/>
</dbReference>
<reference evidence="2 3" key="1">
    <citation type="journal article" date="2013" name="Genome Announc.">
        <title>Complete genome sequence of Simiduia agarivorans SA1(T), a marine bacterium able to degrade a variety of polysaccharides.</title>
        <authorList>
            <person name="Lin S.Y."/>
            <person name="Shieh W.Y."/>
            <person name="Chen J.S."/>
            <person name="Tang S.L."/>
        </authorList>
    </citation>
    <scope>NUCLEOTIDE SEQUENCE [LARGE SCALE GENOMIC DNA]</scope>
    <source>
        <strain evidence="3">DSM 21679 / JCM 13881 / BCRC 17597 / SA1</strain>
    </source>
</reference>
<dbReference type="AlphaFoldDB" id="K4KXD4"/>
<feature type="domain" description="Beta-ketoacyl synthase-like N-terminal" evidence="1">
    <location>
        <begin position="26"/>
        <end position="238"/>
    </location>
</feature>
<dbReference type="Pfam" id="PF13723">
    <property type="entry name" value="Ketoacyl-synt_2"/>
    <property type="match status" value="1"/>
</dbReference>
<sequence length="239" mass="25353">MNSVARVAVRRWNAWLPGIQGQAACAQWAAGERAPAESDQPDVAAVPAMLRRRLGPLGKPVAAVAWDMLEPGDHQSLVFASRHGDQAKTLQLLSEIGAGSPLSPAAFSMSVHNATAGLLSIAKKATGPHTALSANSRLLSAAVIEAYGQLMSGARAVVCVLYDLPLPADYSYHDNQSCAYAVALELTLEEGRPLTLAACPSADLYMQEPEVIAWLRWWSAGAERALALKDGAGGWLWQS</sequence>
<accession>K4KXD4</accession>
<dbReference type="HOGENOM" id="CLU_086378_0_0_6"/>
<gene>
    <name evidence="2" type="ordered locus">M5M_07010</name>
</gene>
<dbReference type="eggNOG" id="ENOG5032YZ0">
    <property type="taxonomic scope" value="Bacteria"/>
</dbReference>
<evidence type="ECO:0000313" key="3">
    <source>
        <dbReference type="Proteomes" id="UP000000466"/>
    </source>
</evidence>
<dbReference type="Proteomes" id="UP000000466">
    <property type="component" value="Chromosome"/>
</dbReference>
<name>K4KXD4_SIMAS</name>
<evidence type="ECO:0000259" key="1">
    <source>
        <dbReference type="Pfam" id="PF13723"/>
    </source>
</evidence>
<dbReference type="RefSeq" id="WP_015046770.1">
    <property type="nucleotide sequence ID" value="NC_018868.3"/>
</dbReference>
<evidence type="ECO:0000313" key="2">
    <source>
        <dbReference type="EMBL" id="AFU98597.1"/>
    </source>
</evidence>
<dbReference type="STRING" id="1117647.M5M_07010"/>
<proteinExistence type="predicted"/>
<organism evidence="2 3">
    <name type="scientific">Simiduia agarivorans (strain DSM 21679 / JCM 13881 / BCRC 17597 / SA1)</name>
    <dbReference type="NCBI Taxonomy" id="1117647"/>
    <lineage>
        <taxon>Bacteria</taxon>
        <taxon>Pseudomonadati</taxon>
        <taxon>Pseudomonadota</taxon>
        <taxon>Gammaproteobacteria</taxon>
        <taxon>Cellvibrionales</taxon>
        <taxon>Cellvibrionaceae</taxon>
        <taxon>Simiduia</taxon>
    </lineage>
</organism>
<keyword evidence="3" id="KW-1185">Reference proteome</keyword>
<dbReference type="InterPro" id="IPR014030">
    <property type="entry name" value="Ketoacyl_synth_N"/>
</dbReference>
<protein>
    <recommendedName>
        <fullName evidence="1">Beta-ketoacyl synthase-like N-terminal domain-containing protein</fullName>
    </recommendedName>
</protein>
<dbReference type="KEGG" id="saga:M5M_07010"/>
<dbReference type="OrthoDB" id="9798676at2"/>